<dbReference type="Proteomes" id="UP001589575">
    <property type="component" value="Unassembled WGS sequence"/>
</dbReference>
<dbReference type="EMBL" id="JBHMFI010000002">
    <property type="protein sequence ID" value="MFB9074576.1"/>
    <property type="molecule type" value="Genomic_DNA"/>
</dbReference>
<protein>
    <submittedName>
        <fullName evidence="2">Uncharacterized protein</fullName>
    </submittedName>
</protein>
<feature type="compositionally biased region" description="Basic and acidic residues" evidence="1">
    <location>
        <begin position="31"/>
        <end position="50"/>
    </location>
</feature>
<name>A0ABV5G6J3_9MICC</name>
<evidence type="ECO:0000313" key="2">
    <source>
        <dbReference type="EMBL" id="MFB9074576.1"/>
    </source>
</evidence>
<keyword evidence="3" id="KW-1185">Reference proteome</keyword>
<reference evidence="2 3" key="1">
    <citation type="submission" date="2024-09" db="EMBL/GenBank/DDBJ databases">
        <authorList>
            <person name="Sun Q."/>
            <person name="Mori K."/>
        </authorList>
    </citation>
    <scope>NUCLEOTIDE SEQUENCE [LARGE SCALE GENOMIC DNA]</scope>
    <source>
        <strain evidence="2 3">CCM 7609</strain>
    </source>
</reference>
<feature type="region of interest" description="Disordered" evidence="1">
    <location>
        <begin position="27"/>
        <end position="69"/>
    </location>
</feature>
<organism evidence="2 3">
    <name type="scientific">Citricoccus parietis</name>
    <dbReference type="NCBI Taxonomy" id="592307"/>
    <lineage>
        <taxon>Bacteria</taxon>
        <taxon>Bacillati</taxon>
        <taxon>Actinomycetota</taxon>
        <taxon>Actinomycetes</taxon>
        <taxon>Micrococcales</taxon>
        <taxon>Micrococcaceae</taxon>
        <taxon>Citricoccus</taxon>
    </lineage>
</organism>
<proteinExistence type="predicted"/>
<evidence type="ECO:0000313" key="3">
    <source>
        <dbReference type="Proteomes" id="UP001589575"/>
    </source>
</evidence>
<gene>
    <name evidence="2" type="ORF">ACFFX0_26655</name>
</gene>
<comment type="caution">
    <text evidence="2">The sequence shown here is derived from an EMBL/GenBank/DDBJ whole genome shotgun (WGS) entry which is preliminary data.</text>
</comment>
<accession>A0ABV5G6J3</accession>
<sequence>MTNRLHENHSQYRCEFIFFFQPCTHRPPWSAEHHRQERQREPAHTQHHEGGAQGQAHAGRRCAALEPQH</sequence>
<evidence type="ECO:0000256" key="1">
    <source>
        <dbReference type="SAM" id="MobiDB-lite"/>
    </source>
</evidence>